<evidence type="ECO:0000259" key="9">
    <source>
        <dbReference type="PROSITE" id="PS50928"/>
    </source>
</evidence>
<name>A0A9X1P0Z1_9HYPH</name>
<feature type="transmembrane region" description="Helical" evidence="8">
    <location>
        <begin position="137"/>
        <end position="158"/>
    </location>
</feature>
<feature type="transmembrane region" description="Helical" evidence="8">
    <location>
        <begin position="259"/>
        <end position="279"/>
    </location>
</feature>
<dbReference type="EMBL" id="JAJUWU010000004">
    <property type="protein sequence ID" value="MCE7027276.1"/>
    <property type="molecule type" value="Genomic_DNA"/>
</dbReference>
<dbReference type="Gene3D" id="1.10.3720.10">
    <property type="entry name" value="MetI-like"/>
    <property type="match status" value="1"/>
</dbReference>
<evidence type="ECO:0000313" key="10">
    <source>
        <dbReference type="EMBL" id="MCE7027276.1"/>
    </source>
</evidence>
<dbReference type="GO" id="GO:0022857">
    <property type="term" value="F:transmembrane transporter activity"/>
    <property type="evidence" value="ECO:0007669"/>
    <property type="project" value="InterPro"/>
</dbReference>
<dbReference type="SUPFAM" id="SSF161098">
    <property type="entry name" value="MetI-like"/>
    <property type="match status" value="1"/>
</dbReference>
<feature type="transmembrane region" description="Helical" evidence="8">
    <location>
        <begin position="192"/>
        <end position="212"/>
    </location>
</feature>
<feature type="transmembrane region" description="Helical" evidence="8">
    <location>
        <begin position="361"/>
        <end position="381"/>
    </location>
</feature>
<protein>
    <submittedName>
        <fullName evidence="10">Amino acid ABC transporter permease</fullName>
    </submittedName>
</protein>
<dbReference type="PROSITE" id="PS50928">
    <property type="entry name" value="ABC_TM1"/>
    <property type="match status" value="1"/>
</dbReference>
<feature type="domain" description="ABC transmembrane type-1" evidence="9">
    <location>
        <begin position="290"/>
        <end position="481"/>
    </location>
</feature>
<dbReference type="InterPro" id="IPR010065">
    <property type="entry name" value="AA_ABC_transptr_permease_3TM"/>
</dbReference>
<accession>A0A9X1P0Z1</accession>
<evidence type="ECO:0000256" key="4">
    <source>
        <dbReference type="ARBA" id="ARBA00022475"/>
    </source>
</evidence>
<feature type="transmembrane region" description="Helical" evidence="8">
    <location>
        <begin position="224"/>
        <end position="247"/>
    </location>
</feature>
<feature type="transmembrane region" description="Helical" evidence="8">
    <location>
        <begin position="164"/>
        <end position="180"/>
    </location>
</feature>
<dbReference type="InterPro" id="IPR043429">
    <property type="entry name" value="ArtM/GltK/GlnP/TcyL/YhdX-like"/>
</dbReference>
<dbReference type="InterPro" id="IPR035906">
    <property type="entry name" value="MetI-like_sf"/>
</dbReference>
<feature type="transmembrane region" description="Helical" evidence="8">
    <location>
        <begin position="291"/>
        <end position="313"/>
    </location>
</feature>
<evidence type="ECO:0000256" key="1">
    <source>
        <dbReference type="ARBA" id="ARBA00004429"/>
    </source>
</evidence>
<keyword evidence="3 8" id="KW-0813">Transport</keyword>
<dbReference type="NCBIfam" id="TIGR01726">
    <property type="entry name" value="HEQRo_perm_3TM"/>
    <property type="match status" value="1"/>
</dbReference>
<feature type="transmembrane region" description="Helical" evidence="8">
    <location>
        <begin position="415"/>
        <end position="443"/>
    </location>
</feature>
<keyword evidence="7 8" id="KW-0472">Membrane</keyword>
<sequence>MEEQVFQYVSKDQKAALPPPESEVGAFGIVRRNLFATPVDSILSIAAGLFVLWAVWNIFQWAVVDAVFTGENREACLVEGGGHGGACWAFIRAKFGQFIYGVYPFGDRWRVDFLFVALVALVAGLAIPRVPYKRLNAVLLFGVFPVVTLVLLTGGRFSFSGGELAVLFLIAAAVTISDVSSEPQVGFHSLPVKIALGAALLSLVAILLSNFVSARTLVFLDFRFTLLSLVSFLAALVALGLVVFLGFMARRGEGNVARLFYPAAAVILFLFLMSTNFGLTQVPTNLWGGLMLTLVVALSGIGASLPLGILLALGRRSDMPAVKLLSVIFIEFWRGVPLITVLFMANFMLPLFMPEGVTFNQLLRACVGVALFSAAYMAEVIRGGLQAIPKGQYEGADAMALTYWQKMRLIILPQALKLVIPGIVNTFIGLFKDTSLVYIIGLADLLGTVRRGFNDPNWITPSTPATGLIFAAFIYWLFCFSMSRYSIYTERRLDTGHRS</sequence>
<dbReference type="AlphaFoldDB" id="A0A9X1P0Z1"/>
<evidence type="ECO:0000256" key="2">
    <source>
        <dbReference type="ARBA" id="ARBA00010072"/>
    </source>
</evidence>
<dbReference type="PANTHER" id="PTHR30614">
    <property type="entry name" value="MEMBRANE COMPONENT OF AMINO ACID ABC TRANSPORTER"/>
    <property type="match status" value="1"/>
</dbReference>
<dbReference type="PANTHER" id="PTHR30614:SF41">
    <property type="entry name" value="INNER MEMBRANE AMINO-ACID ABC TRANSPORTER PERMEASE PROTEIN YHDY"/>
    <property type="match status" value="1"/>
</dbReference>
<dbReference type="CDD" id="cd06261">
    <property type="entry name" value="TM_PBP2"/>
    <property type="match status" value="1"/>
</dbReference>
<keyword evidence="6 8" id="KW-1133">Transmembrane helix</keyword>
<keyword evidence="4" id="KW-1003">Cell membrane</keyword>
<dbReference type="Proteomes" id="UP001139035">
    <property type="component" value="Unassembled WGS sequence"/>
</dbReference>
<keyword evidence="11" id="KW-1185">Reference proteome</keyword>
<evidence type="ECO:0000313" key="11">
    <source>
        <dbReference type="Proteomes" id="UP001139035"/>
    </source>
</evidence>
<comment type="subcellular location">
    <subcellularLocation>
        <location evidence="1">Cell inner membrane</location>
        <topology evidence="1">Multi-pass membrane protein</topology>
    </subcellularLocation>
    <subcellularLocation>
        <location evidence="8">Cell membrane</location>
        <topology evidence="8">Multi-pass membrane protein</topology>
    </subcellularLocation>
</comment>
<dbReference type="Pfam" id="PF00528">
    <property type="entry name" value="BPD_transp_1"/>
    <property type="match status" value="1"/>
</dbReference>
<feature type="transmembrane region" description="Helical" evidence="8">
    <location>
        <begin position="41"/>
        <end position="59"/>
    </location>
</feature>
<evidence type="ECO:0000256" key="6">
    <source>
        <dbReference type="ARBA" id="ARBA00022989"/>
    </source>
</evidence>
<feature type="transmembrane region" description="Helical" evidence="8">
    <location>
        <begin position="325"/>
        <end position="349"/>
    </location>
</feature>
<evidence type="ECO:0000256" key="3">
    <source>
        <dbReference type="ARBA" id="ARBA00022448"/>
    </source>
</evidence>
<evidence type="ECO:0000256" key="8">
    <source>
        <dbReference type="RuleBase" id="RU363032"/>
    </source>
</evidence>
<dbReference type="GO" id="GO:0006865">
    <property type="term" value="P:amino acid transport"/>
    <property type="evidence" value="ECO:0007669"/>
    <property type="project" value="TreeGrafter"/>
</dbReference>
<dbReference type="RefSeq" id="WP_233717968.1">
    <property type="nucleotide sequence ID" value="NZ_JAJUWU010000004.1"/>
</dbReference>
<dbReference type="InterPro" id="IPR000515">
    <property type="entry name" value="MetI-like"/>
</dbReference>
<reference evidence="10" key="1">
    <citation type="submission" date="2022-01" db="EMBL/GenBank/DDBJ databases">
        <title>Jiella avicenniae sp. nov., a novel endophytic bacterium isolated from bark of Avicennia marina.</title>
        <authorList>
            <person name="Tuo L."/>
        </authorList>
    </citation>
    <scope>NUCLEOTIDE SEQUENCE</scope>
    <source>
        <strain evidence="10">CBK1P-4</strain>
    </source>
</reference>
<feature type="transmembrane region" description="Helical" evidence="8">
    <location>
        <begin position="463"/>
        <end position="482"/>
    </location>
</feature>
<evidence type="ECO:0000256" key="5">
    <source>
        <dbReference type="ARBA" id="ARBA00022692"/>
    </source>
</evidence>
<keyword evidence="5 8" id="KW-0812">Transmembrane</keyword>
<feature type="transmembrane region" description="Helical" evidence="8">
    <location>
        <begin position="113"/>
        <end position="130"/>
    </location>
</feature>
<proteinExistence type="inferred from homology"/>
<dbReference type="GO" id="GO:0043190">
    <property type="term" value="C:ATP-binding cassette (ABC) transporter complex"/>
    <property type="evidence" value="ECO:0007669"/>
    <property type="project" value="InterPro"/>
</dbReference>
<gene>
    <name evidence="10" type="ORF">LZD57_04665</name>
</gene>
<comment type="similarity">
    <text evidence="2">Belongs to the binding-protein-dependent transport system permease family. HisMQ subfamily.</text>
</comment>
<comment type="caution">
    <text evidence="10">The sequence shown here is derived from an EMBL/GenBank/DDBJ whole genome shotgun (WGS) entry which is preliminary data.</text>
</comment>
<evidence type="ECO:0000256" key="7">
    <source>
        <dbReference type="ARBA" id="ARBA00023136"/>
    </source>
</evidence>
<organism evidence="10 11">
    <name type="scientific">Jiella avicenniae</name>
    <dbReference type="NCBI Taxonomy" id="2907202"/>
    <lineage>
        <taxon>Bacteria</taxon>
        <taxon>Pseudomonadati</taxon>
        <taxon>Pseudomonadota</taxon>
        <taxon>Alphaproteobacteria</taxon>
        <taxon>Hyphomicrobiales</taxon>
        <taxon>Aurantimonadaceae</taxon>
        <taxon>Jiella</taxon>
    </lineage>
</organism>